<evidence type="ECO:0000313" key="3">
    <source>
        <dbReference type="Proteomes" id="UP000789396"/>
    </source>
</evidence>
<evidence type="ECO:0000256" key="1">
    <source>
        <dbReference type="SAM" id="MobiDB-lite"/>
    </source>
</evidence>
<gene>
    <name evidence="2" type="ORF">RFULGI_LOCUS291</name>
</gene>
<dbReference type="AlphaFoldDB" id="A0A9N8VJU0"/>
<name>A0A9N8VJU0_9GLOM</name>
<feature type="region of interest" description="Disordered" evidence="1">
    <location>
        <begin position="263"/>
        <end position="305"/>
    </location>
</feature>
<organism evidence="2 3">
    <name type="scientific">Racocetra fulgida</name>
    <dbReference type="NCBI Taxonomy" id="60492"/>
    <lineage>
        <taxon>Eukaryota</taxon>
        <taxon>Fungi</taxon>
        <taxon>Fungi incertae sedis</taxon>
        <taxon>Mucoromycota</taxon>
        <taxon>Glomeromycotina</taxon>
        <taxon>Glomeromycetes</taxon>
        <taxon>Diversisporales</taxon>
        <taxon>Gigasporaceae</taxon>
        <taxon>Racocetra</taxon>
    </lineage>
</organism>
<dbReference type="EMBL" id="CAJVPZ010000086">
    <property type="protein sequence ID" value="CAG8452356.1"/>
    <property type="molecule type" value="Genomic_DNA"/>
</dbReference>
<dbReference type="Proteomes" id="UP000789396">
    <property type="component" value="Unassembled WGS sequence"/>
</dbReference>
<feature type="compositionally biased region" description="Acidic residues" evidence="1">
    <location>
        <begin position="291"/>
        <end position="305"/>
    </location>
</feature>
<reference evidence="2" key="1">
    <citation type="submission" date="2021-06" db="EMBL/GenBank/DDBJ databases">
        <authorList>
            <person name="Kallberg Y."/>
            <person name="Tangrot J."/>
            <person name="Rosling A."/>
        </authorList>
    </citation>
    <scope>NUCLEOTIDE SEQUENCE</scope>
    <source>
        <strain evidence="2">IN212</strain>
    </source>
</reference>
<dbReference type="OrthoDB" id="10611677at2759"/>
<proteinExistence type="predicted"/>
<feature type="non-terminal residue" evidence="2">
    <location>
        <position position="1"/>
    </location>
</feature>
<comment type="caution">
    <text evidence="2">The sequence shown here is derived from an EMBL/GenBank/DDBJ whole genome shotgun (WGS) entry which is preliminary data.</text>
</comment>
<sequence>TTPTYHRLTPYIEVLKEVANICNKKAICQACVEFKGHAYALEEKFINTKSCCKAIIDDTDSETTLEQHRNKRLHINIDEYNFMIQNFKEADLDKFCYLLLKATISNDWSFQWVDNSDSIVLFQFTNSVANDTILRCASNQLVYNIQQKAQNDIYGVTLILDGWTNIVNQSILGSVLVTSSGKVLVWEVKEVNSNCMRKADPGIDNENNQSNDLVLPSSICNPINIQIKDVMNQAYRNHELKQIKQIYESKITLTLLTKNKNQDLEDEKDNQSNTSIESNDSENEINLQDIENLEDLEDLEDKEQK</sequence>
<accession>A0A9N8VJU0</accession>
<protein>
    <submittedName>
        <fullName evidence="2">4009_t:CDS:1</fullName>
    </submittedName>
</protein>
<keyword evidence="3" id="KW-1185">Reference proteome</keyword>
<evidence type="ECO:0000313" key="2">
    <source>
        <dbReference type="EMBL" id="CAG8452356.1"/>
    </source>
</evidence>